<dbReference type="Proteomes" id="UP000050465">
    <property type="component" value="Unassembled WGS sequence"/>
</dbReference>
<evidence type="ECO:0000313" key="3">
    <source>
        <dbReference type="EMBL" id="KPQ32585.1"/>
    </source>
</evidence>
<dbReference type="EMBL" id="LJZR01000052">
    <property type="protein sequence ID" value="KPQ32585.1"/>
    <property type="molecule type" value="Genomic_DNA"/>
</dbReference>
<evidence type="ECO:0000259" key="2">
    <source>
        <dbReference type="Pfam" id="PF03413"/>
    </source>
</evidence>
<protein>
    <submittedName>
        <fullName evidence="3">Putative iron-regulated membrane protein</fullName>
    </submittedName>
</protein>
<evidence type="ECO:0000313" key="4">
    <source>
        <dbReference type="Proteomes" id="UP000050465"/>
    </source>
</evidence>
<comment type="caution">
    <text evidence="3">The sequence shown here is derived from an EMBL/GenBank/DDBJ whole genome shotgun (WGS) entry which is preliminary data.</text>
</comment>
<keyword evidence="1" id="KW-0472">Membrane</keyword>
<keyword evidence="1" id="KW-0812">Transmembrane</keyword>
<keyword evidence="1" id="KW-1133">Transmembrane helix</keyword>
<name>A0A0P8BUT4_9CYAN</name>
<dbReference type="PATRIC" id="fig|1666911.3.peg.3187"/>
<feature type="transmembrane region" description="Helical" evidence="1">
    <location>
        <begin position="30"/>
        <end position="54"/>
    </location>
</feature>
<reference evidence="3 4" key="1">
    <citation type="submission" date="2015-09" db="EMBL/GenBank/DDBJ databases">
        <title>Identification and resolution of microdiversity through metagenomic sequencing of parallel consortia.</title>
        <authorList>
            <person name="Nelson W.C."/>
            <person name="Romine M.F."/>
            <person name="Lindemann S.R."/>
        </authorList>
    </citation>
    <scope>NUCLEOTIDE SEQUENCE [LARGE SCALE GENOMIC DNA]</scope>
    <source>
        <strain evidence="3">Ana</strain>
    </source>
</reference>
<dbReference type="AlphaFoldDB" id="A0A0P8BUT4"/>
<dbReference type="Pfam" id="PF03929">
    <property type="entry name" value="PepSY_TM"/>
    <property type="match status" value="1"/>
</dbReference>
<organism evidence="3 4">
    <name type="scientific">Phormidesmis priestleyi Ana</name>
    <dbReference type="NCBI Taxonomy" id="1666911"/>
    <lineage>
        <taxon>Bacteria</taxon>
        <taxon>Bacillati</taxon>
        <taxon>Cyanobacteriota</taxon>
        <taxon>Cyanophyceae</taxon>
        <taxon>Leptolyngbyales</taxon>
        <taxon>Leptolyngbyaceae</taxon>
        <taxon>Phormidesmis</taxon>
    </lineage>
</organism>
<dbReference type="PANTHER" id="PTHR34219">
    <property type="entry name" value="IRON-REGULATED INNER MEMBRANE PROTEIN-RELATED"/>
    <property type="match status" value="1"/>
</dbReference>
<dbReference type="InterPro" id="IPR005625">
    <property type="entry name" value="PepSY-ass_TM"/>
</dbReference>
<gene>
    <name evidence="3" type="ORF">HLUCCA11_21150</name>
</gene>
<proteinExistence type="predicted"/>
<dbReference type="InterPro" id="IPR025711">
    <property type="entry name" value="PepSY"/>
</dbReference>
<feature type="domain" description="PepSY" evidence="2">
    <location>
        <begin position="86"/>
        <end position="144"/>
    </location>
</feature>
<dbReference type="Pfam" id="PF03413">
    <property type="entry name" value="PepSY"/>
    <property type="match status" value="1"/>
</dbReference>
<dbReference type="PANTHER" id="PTHR34219:SF1">
    <property type="entry name" value="PEPSY DOMAIN-CONTAINING PROTEIN"/>
    <property type="match status" value="1"/>
</dbReference>
<evidence type="ECO:0000256" key="1">
    <source>
        <dbReference type="SAM" id="Phobius"/>
    </source>
</evidence>
<dbReference type="STRING" id="1666911.HLUCCA11_21150"/>
<accession>A0A0P8BUT4</accession>
<sequence length="159" mass="17844">MALNEPKSTEPQLPVDEAPHNIFYRTVWRWHFYAGLFVIPFMLILATTGIIYLFKPQLDTVTYHDLLFVQQASETSTDSTSLGATPLPYAQQVQAAQSAYPMATVTKFVPSLEVTRSAEVIVETADARNLAVFIDPYTGQVLGTRDEERNLQAIARKIH</sequence>